<proteinExistence type="predicted"/>
<reference evidence="3 4" key="1">
    <citation type="journal article" date="2013" name="Nature">
        <title>The genomes of four tapeworm species reveal adaptations to parasitism.</title>
        <authorList>
            <person name="Tsai I.J."/>
            <person name="Zarowiecki M."/>
            <person name="Holroyd N."/>
            <person name="Garciarrubio A."/>
            <person name="Sanchez-Flores A."/>
            <person name="Brooks K.L."/>
            <person name="Tracey A."/>
            <person name="Bobes R.J."/>
            <person name="Fragoso G."/>
            <person name="Sciutto E."/>
            <person name="Aslett M."/>
            <person name="Beasley H."/>
            <person name="Bennett H.M."/>
            <person name="Cai J."/>
            <person name="Camicia F."/>
            <person name="Clark R."/>
            <person name="Cucher M."/>
            <person name="De Silva N."/>
            <person name="Day T.A."/>
            <person name="Deplazes P."/>
            <person name="Estrada K."/>
            <person name="Fernandez C."/>
            <person name="Holland P.W."/>
            <person name="Hou J."/>
            <person name="Hu S."/>
            <person name="Huckvale T."/>
            <person name="Hung S.S."/>
            <person name="Kamenetzky L."/>
            <person name="Keane J.A."/>
            <person name="Kiss F."/>
            <person name="Koziol U."/>
            <person name="Lambert O."/>
            <person name="Liu K."/>
            <person name="Luo X."/>
            <person name="Luo Y."/>
            <person name="Macchiaroli N."/>
            <person name="Nichol S."/>
            <person name="Paps J."/>
            <person name="Parkinson J."/>
            <person name="Pouchkina-Stantcheva N."/>
            <person name="Riddiford N."/>
            <person name="Rosenzvit M."/>
            <person name="Salinas G."/>
            <person name="Wasmuth J.D."/>
            <person name="Zamanian M."/>
            <person name="Zheng Y."/>
            <person name="Cai X."/>
            <person name="Soberon X."/>
            <person name="Olson P.D."/>
            <person name="Laclette J.P."/>
            <person name="Brehm K."/>
            <person name="Berriman M."/>
            <person name="Garciarrubio A."/>
            <person name="Bobes R.J."/>
            <person name="Fragoso G."/>
            <person name="Sanchez-Flores A."/>
            <person name="Estrada K."/>
            <person name="Cevallos M.A."/>
            <person name="Morett E."/>
            <person name="Gonzalez V."/>
            <person name="Portillo T."/>
            <person name="Ochoa-Leyva A."/>
            <person name="Jose M.V."/>
            <person name="Sciutto E."/>
            <person name="Landa A."/>
            <person name="Jimenez L."/>
            <person name="Valdes V."/>
            <person name="Carrero J.C."/>
            <person name="Larralde C."/>
            <person name="Morales-Montor J."/>
            <person name="Limon-Lason J."/>
            <person name="Soberon X."/>
            <person name="Laclette J.P."/>
        </authorList>
    </citation>
    <scope>NUCLEOTIDE SEQUENCE [LARGE SCALE GENOMIC DNA]</scope>
</reference>
<feature type="coiled-coil region" evidence="1">
    <location>
        <begin position="284"/>
        <end position="318"/>
    </location>
</feature>
<accession>A0A068WJD0</accession>
<dbReference type="AlphaFoldDB" id="A0A068WJD0"/>
<keyword evidence="1" id="KW-0175">Coiled coil</keyword>
<protein>
    <submittedName>
        <fullName evidence="3 5">Expressed conserved protein</fullName>
    </submittedName>
</protein>
<feature type="region of interest" description="Disordered" evidence="2">
    <location>
        <begin position="120"/>
        <end position="173"/>
    </location>
</feature>
<name>A0A068WJD0_ECHGR</name>
<dbReference type="EMBL" id="LK028577">
    <property type="protein sequence ID" value="CDS17758.1"/>
    <property type="molecule type" value="Genomic_DNA"/>
</dbReference>
<reference evidence="3" key="2">
    <citation type="submission" date="2014-06" db="EMBL/GenBank/DDBJ databases">
        <authorList>
            <person name="Aslett M."/>
        </authorList>
    </citation>
    <scope>NUCLEOTIDE SEQUENCE</scope>
</reference>
<feature type="region of interest" description="Disordered" evidence="2">
    <location>
        <begin position="59"/>
        <end position="87"/>
    </location>
</feature>
<evidence type="ECO:0000313" key="3">
    <source>
        <dbReference type="EMBL" id="CDS17758.1"/>
    </source>
</evidence>
<dbReference type="WBParaSite" id="EgrG_001052500">
    <property type="protein sequence ID" value="EgrG_001052500"/>
    <property type="gene ID" value="EgrG_001052500"/>
</dbReference>
<evidence type="ECO:0000256" key="1">
    <source>
        <dbReference type="SAM" id="Coils"/>
    </source>
</evidence>
<evidence type="ECO:0000313" key="4">
    <source>
        <dbReference type="Proteomes" id="UP000492820"/>
    </source>
</evidence>
<dbReference type="Gene3D" id="1.10.287.1490">
    <property type="match status" value="1"/>
</dbReference>
<evidence type="ECO:0000256" key="2">
    <source>
        <dbReference type="SAM" id="MobiDB-lite"/>
    </source>
</evidence>
<sequence>MQRPPSFVLLDPDSSSSEHEDIVEIPYDASKELSFSSEEVVFDVPLTFNKGHIKIDSKIEAPFPSENIPSKSSKDQDSCPTPNDECVDIVEPLSTQSAKFSDASTKSSLLSEEIVVDAPQVSGRGNSGSDLIISDSSGPEDGAQMELSKDITENEPEVDQDAPSTTESDERTTAGNIAARAGGQPEDSDGVAPNDSPVANFYLHIVDLIEKISEITGHIDNTSKLIALCVVIAAVLIPATTICLLPTSKSSAKSDFAPPPAVDLDGSSELMKCRSVLNWRQEKVEQIETKLEKLKSSLRELQNSYNECGRSLSEHQEKYAKCGASLKETKKQLKSRDDLYESCRSKLLELQEKIIDRQQEESSDCRPFYQKAFDKIFGHHTGHKFRERRSKWKN</sequence>
<gene>
    <name evidence="3" type="ORF">EgrG_001052500</name>
</gene>
<evidence type="ECO:0000313" key="5">
    <source>
        <dbReference type="WBParaSite" id="EgrG_001052500"/>
    </source>
</evidence>
<reference evidence="5" key="3">
    <citation type="submission" date="2020-10" db="UniProtKB">
        <authorList>
            <consortium name="WormBaseParasite"/>
        </authorList>
    </citation>
    <scope>IDENTIFICATION</scope>
</reference>
<dbReference type="OrthoDB" id="270215at2759"/>
<organism evidence="3">
    <name type="scientific">Echinococcus granulosus</name>
    <name type="common">Hydatid tapeworm</name>
    <dbReference type="NCBI Taxonomy" id="6210"/>
    <lineage>
        <taxon>Eukaryota</taxon>
        <taxon>Metazoa</taxon>
        <taxon>Spiralia</taxon>
        <taxon>Lophotrochozoa</taxon>
        <taxon>Platyhelminthes</taxon>
        <taxon>Cestoda</taxon>
        <taxon>Eucestoda</taxon>
        <taxon>Cyclophyllidea</taxon>
        <taxon>Taeniidae</taxon>
        <taxon>Echinococcus</taxon>
        <taxon>Echinococcus granulosus group</taxon>
    </lineage>
</organism>
<feature type="compositionally biased region" description="Low complexity" evidence="2">
    <location>
        <begin position="127"/>
        <end position="137"/>
    </location>
</feature>
<dbReference type="Proteomes" id="UP000492820">
    <property type="component" value="Unassembled WGS sequence"/>
</dbReference>